<keyword evidence="7" id="KW-0862">Zinc</keyword>
<feature type="compositionally biased region" description="Basic residues" evidence="10">
    <location>
        <begin position="74"/>
        <end position="86"/>
    </location>
</feature>
<dbReference type="PANTHER" id="PTHR23205">
    <property type="entry name" value="SPLICING FACTOR 3A SUBUNIT 2"/>
    <property type="match status" value="1"/>
</dbReference>
<evidence type="ECO:0000256" key="8">
    <source>
        <dbReference type="ARBA" id="ARBA00023187"/>
    </source>
</evidence>
<dbReference type="EMBL" id="RRYP01014807">
    <property type="protein sequence ID" value="TNV75794.1"/>
    <property type="molecule type" value="Genomic_DNA"/>
</dbReference>
<feature type="domain" description="Matrin-type" evidence="11">
    <location>
        <begin position="54"/>
        <end position="84"/>
    </location>
</feature>
<organism evidence="12 13">
    <name type="scientific">Halteria grandinella</name>
    <dbReference type="NCBI Taxonomy" id="5974"/>
    <lineage>
        <taxon>Eukaryota</taxon>
        <taxon>Sar</taxon>
        <taxon>Alveolata</taxon>
        <taxon>Ciliophora</taxon>
        <taxon>Intramacronucleata</taxon>
        <taxon>Spirotrichea</taxon>
        <taxon>Stichotrichia</taxon>
        <taxon>Sporadotrichida</taxon>
        <taxon>Halteriidae</taxon>
        <taxon>Halteria</taxon>
    </lineage>
</organism>
<evidence type="ECO:0000256" key="6">
    <source>
        <dbReference type="ARBA" id="ARBA00022771"/>
    </source>
</evidence>
<evidence type="ECO:0000256" key="3">
    <source>
        <dbReference type="ARBA" id="ARBA00022664"/>
    </source>
</evidence>
<comment type="subcellular location">
    <subcellularLocation>
        <location evidence="1">Nucleus</location>
    </subcellularLocation>
</comment>
<comment type="caution">
    <text evidence="12">The sequence shown here is derived from an EMBL/GenBank/DDBJ whole genome shotgun (WGS) entry which is preliminary data.</text>
</comment>
<dbReference type="SMART" id="SM01050">
    <property type="entry name" value="CactinC_cactus"/>
    <property type="match status" value="1"/>
</dbReference>
<dbReference type="InterPro" id="IPR000690">
    <property type="entry name" value="Matrin/U1-C_Znf_C2H2"/>
</dbReference>
<keyword evidence="8" id="KW-0508">mRNA splicing</keyword>
<dbReference type="GO" id="GO:0003676">
    <property type="term" value="F:nucleic acid binding"/>
    <property type="evidence" value="ECO:0007669"/>
    <property type="project" value="InterPro"/>
</dbReference>
<keyword evidence="3" id="KW-0507">mRNA processing</keyword>
<dbReference type="SUPFAM" id="SSF57667">
    <property type="entry name" value="beta-beta-alpha zinc fingers"/>
    <property type="match status" value="1"/>
</dbReference>
<evidence type="ECO:0000256" key="2">
    <source>
        <dbReference type="ARBA" id="ARBA00008995"/>
    </source>
</evidence>
<feature type="region of interest" description="Disordered" evidence="10">
    <location>
        <begin position="73"/>
        <end position="114"/>
    </location>
</feature>
<dbReference type="GO" id="GO:0071013">
    <property type="term" value="C:catalytic step 2 spliceosome"/>
    <property type="evidence" value="ECO:0007669"/>
    <property type="project" value="TreeGrafter"/>
</dbReference>
<dbReference type="GO" id="GO:0071004">
    <property type="term" value="C:U2-type prespliceosome"/>
    <property type="evidence" value="ECO:0007669"/>
    <property type="project" value="TreeGrafter"/>
</dbReference>
<dbReference type="GO" id="GO:0005686">
    <property type="term" value="C:U2 snRNP"/>
    <property type="evidence" value="ECO:0007669"/>
    <property type="project" value="TreeGrafter"/>
</dbReference>
<evidence type="ECO:0000256" key="5">
    <source>
        <dbReference type="ARBA" id="ARBA00022728"/>
    </source>
</evidence>
<keyword evidence="5" id="KW-0747">Spliceosome</keyword>
<keyword evidence="13" id="KW-1185">Reference proteome</keyword>
<dbReference type="Proteomes" id="UP000785679">
    <property type="component" value="Unassembled WGS sequence"/>
</dbReference>
<keyword evidence="4" id="KW-0479">Metal-binding</keyword>
<dbReference type="PROSITE" id="PS50171">
    <property type="entry name" value="ZF_MATRIN"/>
    <property type="match status" value="1"/>
</dbReference>
<dbReference type="Gene3D" id="2.60.40.2690">
    <property type="match status" value="1"/>
</dbReference>
<proteinExistence type="inferred from homology"/>
<dbReference type="InterPro" id="IPR031781">
    <property type="entry name" value="SF3A2_dom"/>
</dbReference>
<protein>
    <recommendedName>
        <fullName evidence="11">Matrin-type domain-containing protein</fullName>
    </recommendedName>
</protein>
<evidence type="ECO:0000313" key="12">
    <source>
        <dbReference type="EMBL" id="TNV75794.1"/>
    </source>
</evidence>
<sequence length="229" mass="26793">MDMQNRPGAKTGSGGMASISDAKIERNERLRRLHIETADVSNDPYIMRNHLGSFECRLCLTLHTNEASYLAHTTGKKHQTNLHRRQLREQKDNANLPQPKIRLPKRQNPKIGRPGYRVIKQKDPETGQKSLLFDIEYPEIEPKVQPRYRIMSAYEQKVEQADDKYQYLLFAAEPYETVAFKVPNMEIDYSDGKYFETWDKDKRKFTLQVFFKDKRINSRKVESAVAAQK</sequence>
<evidence type="ECO:0000259" key="11">
    <source>
        <dbReference type="PROSITE" id="PS50171"/>
    </source>
</evidence>
<comment type="similarity">
    <text evidence="2">Belongs to the SF3A2 family.</text>
</comment>
<feature type="region of interest" description="Disordered" evidence="10">
    <location>
        <begin position="1"/>
        <end position="22"/>
    </location>
</feature>
<name>A0A8J8NJE2_HALGN</name>
<evidence type="ECO:0000313" key="13">
    <source>
        <dbReference type="Proteomes" id="UP000785679"/>
    </source>
</evidence>
<evidence type="ECO:0000256" key="1">
    <source>
        <dbReference type="ARBA" id="ARBA00004123"/>
    </source>
</evidence>
<evidence type="ECO:0000256" key="4">
    <source>
        <dbReference type="ARBA" id="ARBA00022723"/>
    </source>
</evidence>
<keyword evidence="9" id="KW-0539">Nucleus</keyword>
<dbReference type="GO" id="GO:0000245">
    <property type="term" value="P:spliceosomal complex assembly"/>
    <property type="evidence" value="ECO:0007669"/>
    <property type="project" value="TreeGrafter"/>
</dbReference>
<dbReference type="AlphaFoldDB" id="A0A8J8NJE2"/>
<dbReference type="InterPro" id="IPR003604">
    <property type="entry name" value="Matrin/U1-like-C_Znf_C2H2"/>
</dbReference>
<dbReference type="Pfam" id="PF12874">
    <property type="entry name" value="zf-met"/>
    <property type="match status" value="1"/>
</dbReference>
<dbReference type="PANTHER" id="PTHR23205:SF0">
    <property type="entry name" value="SPLICING FACTOR 3A SUBUNIT 2"/>
    <property type="match status" value="1"/>
</dbReference>
<dbReference type="InterPro" id="IPR013087">
    <property type="entry name" value="Znf_C2H2_type"/>
</dbReference>
<evidence type="ECO:0000256" key="7">
    <source>
        <dbReference type="ARBA" id="ARBA00022833"/>
    </source>
</evidence>
<dbReference type="GO" id="GO:0008270">
    <property type="term" value="F:zinc ion binding"/>
    <property type="evidence" value="ECO:0007669"/>
    <property type="project" value="UniProtKB-KW"/>
</dbReference>
<accession>A0A8J8NJE2</accession>
<gene>
    <name evidence="12" type="ORF">FGO68_gene7010</name>
</gene>
<evidence type="ECO:0000256" key="9">
    <source>
        <dbReference type="ARBA" id="ARBA00023242"/>
    </source>
</evidence>
<evidence type="ECO:0000256" key="10">
    <source>
        <dbReference type="SAM" id="MobiDB-lite"/>
    </source>
</evidence>
<reference evidence="12" key="1">
    <citation type="submission" date="2019-06" db="EMBL/GenBank/DDBJ databases">
        <authorList>
            <person name="Zheng W."/>
        </authorList>
    </citation>
    <scope>NUCLEOTIDE SEQUENCE</scope>
    <source>
        <strain evidence="12">QDHG01</strain>
    </source>
</reference>
<dbReference type="InterPro" id="IPR036236">
    <property type="entry name" value="Znf_C2H2_sf"/>
</dbReference>
<dbReference type="OrthoDB" id="10250970at2759"/>
<dbReference type="SMART" id="SM00451">
    <property type="entry name" value="ZnF_U1"/>
    <property type="match status" value="1"/>
</dbReference>
<keyword evidence="6" id="KW-0863">Zinc-finger</keyword>
<dbReference type="Pfam" id="PF16835">
    <property type="entry name" value="SF3A2"/>
    <property type="match status" value="1"/>
</dbReference>
<dbReference type="InterPro" id="IPR052092">
    <property type="entry name" value="SF3A2"/>
</dbReference>